<evidence type="ECO:0000256" key="1">
    <source>
        <dbReference type="SAM" id="Phobius"/>
    </source>
</evidence>
<dbReference type="InterPro" id="IPR043732">
    <property type="entry name" value="DUF5675"/>
</dbReference>
<dbReference type="EMBL" id="JAUFQS010000047">
    <property type="protein sequence ID" value="MDN3690024.1"/>
    <property type="molecule type" value="Genomic_DNA"/>
</dbReference>
<protein>
    <submittedName>
        <fullName evidence="3">DUF5675 family protein</fullName>
    </submittedName>
</protein>
<dbReference type="Pfam" id="PF18925">
    <property type="entry name" value="DUF5675"/>
    <property type="match status" value="1"/>
</dbReference>
<proteinExistence type="predicted"/>
<organism evidence="3 4">
    <name type="scientific">Cyclobacterium jeungdonense</name>
    <dbReference type="NCBI Taxonomy" id="708087"/>
    <lineage>
        <taxon>Bacteria</taxon>
        <taxon>Pseudomonadati</taxon>
        <taxon>Bacteroidota</taxon>
        <taxon>Cytophagia</taxon>
        <taxon>Cytophagales</taxon>
        <taxon>Cyclobacteriaceae</taxon>
        <taxon>Cyclobacterium</taxon>
    </lineage>
</organism>
<keyword evidence="1" id="KW-0472">Membrane</keyword>
<comment type="caution">
    <text evidence="3">The sequence shown here is derived from an EMBL/GenBank/DDBJ whole genome shotgun (WGS) entry which is preliminary data.</text>
</comment>
<keyword evidence="1" id="KW-1133">Transmembrane helix</keyword>
<feature type="transmembrane region" description="Helical" evidence="1">
    <location>
        <begin position="31"/>
        <end position="49"/>
    </location>
</feature>
<sequence length="274" mass="31685">MSRIFGLLLVALAILVIVVFLANPELIETVWLWLVGFIGYIIYFSEKGLESLKNLFKKDPAITPPLPPEQNKEHVDTSYPLEKRSEKEAVLKNLPENYPETWELLGGSYLTLLRYLDDGNTSLGLLYLGKQFFCYTLEDTHRDEKVPAGTRIPEGRYPLSVNPTLTDLTKRYRSRFPWFDYHIEINNIPNYDLVYLHIGNSHQDTRGCILLADGVNTGSSEKMVTHSQRAFERFYKTVYPKISSQENLEIKIFNEDWMERAGIRQKSMQDAVNI</sequence>
<gene>
    <name evidence="3" type="ORF">QWZ15_19525</name>
</gene>
<feature type="domain" description="DUF5675" evidence="2">
    <location>
        <begin position="112"/>
        <end position="238"/>
    </location>
</feature>
<dbReference type="RefSeq" id="WP_163383452.1">
    <property type="nucleotide sequence ID" value="NZ_JAUFQS010000047.1"/>
</dbReference>
<reference evidence="4" key="1">
    <citation type="journal article" date="2019" name="Int. J. Syst. Evol. Microbiol.">
        <title>The Global Catalogue of Microorganisms (GCM) 10K type strain sequencing project: providing services to taxonomists for standard genome sequencing and annotation.</title>
        <authorList>
            <consortium name="The Broad Institute Genomics Platform"/>
            <consortium name="The Broad Institute Genome Sequencing Center for Infectious Disease"/>
            <person name="Wu L."/>
            <person name="Ma J."/>
        </authorList>
    </citation>
    <scope>NUCLEOTIDE SEQUENCE [LARGE SCALE GENOMIC DNA]</scope>
    <source>
        <strain evidence="4">CECT 7706</strain>
    </source>
</reference>
<keyword evidence="1" id="KW-0812">Transmembrane</keyword>
<keyword evidence="4" id="KW-1185">Reference proteome</keyword>
<accession>A0ABT8CB54</accession>
<evidence type="ECO:0000313" key="3">
    <source>
        <dbReference type="EMBL" id="MDN3690024.1"/>
    </source>
</evidence>
<dbReference type="Proteomes" id="UP001236663">
    <property type="component" value="Unassembled WGS sequence"/>
</dbReference>
<evidence type="ECO:0000313" key="4">
    <source>
        <dbReference type="Proteomes" id="UP001236663"/>
    </source>
</evidence>
<evidence type="ECO:0000259" key="2">
    <source>
        <dbReference type="Pfam" id="PF18925"/>
    </source>
</evidence>
<name>A0ABT8CB54_9BACT</name>